<proteinExistence type="inferred from homology"/>
<dbReference type="EMBL" id="UYRV01001943">
    <property type="protein sequence ID" value="VDK47824.1"/>
    <property type="molecule type" value="Genomic_DNA"/>
</dbReference>
<keyword evidence="4 6" id="KW-0804">Transcription</keyword>
<keyword evidence="8" id="KW-1185">Reference proteome</keyword>
<sequence length="197" mass="22953">MRNQFADVKVPLELLDVLDQGKNPQLYTKEVLERTLQKNKEVNGKVETKMSIGANAVFRPHNGVTAALIKFVPNFVALRLSWTQNSLKSEGLEQFVEEYLPVIRENNPRIKYFLHRTYTECDPFVVGEYTWMRSRRKRVSWRSKHQVLSMVEEMAVGGDFRPGDSHSVVIQSKWKADEDDLRVPLAAKHPNFVYRKY</sequence>
<dbReference type="AlphaFoldDB" id="A0A3P6RTB7"/>
<evidence type="ECO:0000256" key="4">
    <source>
        <dbReference type="ARBA" id="ARBA00023163"/>
    </source>
</evidence>
<dbReference type="Pfam" id="PF09748">
    <property type="entry name" value="Med10"/>
    <property type="match status" value="1"/>
</dbReference>
<keyword evidence="3 6" id="KW-0805">Transcription regulation</keyword>
<organism evidence="7 8">
    <name type="scientific">Cylicostephanus goldi</name>
    <name type="common">Nematode worm</name>
    <dbReference type="NCBI Taxonomy" id="71465"/>
    <lineage>
        <taxon>Eukaryota</taxon>
        <taxon>Metazoa</taxon>
        <taxon>Ecdysozoa</taxon>
        <taxon>Nematoda</taxon>
        <taxon>Chromadorea</taxon>
        <taxon>Rhabditida</taxon>
        <taxon>Rhabditina</taxon>
        <taxon>Rhabditomorpha</taxon>
        <taxon>Strongyloidea</taxon>
        <taxon>Strongylidae</taxon>
        <taxon>Cylicostephanus</taxon>
    </lineage>
</organism>
<reference evidence="7 8" key="1">
    <citation type="submission" date="2018-11" db="EMBL/GenBank/DDBJ databases">
        <authorList>
            <consortium name="Pathogen Informatics"/>
        </authorList>
    </citation>
    <scope>NUCLEOTIDE SEQUENCE [LARGE SCALE GENOMIC DNA]</scope>
</reference>
<gene>
    <name evidence="6" type="primary">MED10</name>
    <name evidence="7" type="ORF">CGOC_LOCUS1125</name>
</gene>
<dbReference type="InterPro" id="IPR019145">
    <property type="entry name" value="Mediator_Med10"/>
</dbReference>
<comment type="function">
    <text evidence="6">Component of the Mediator complex, a coactivator involved in the regulated transcription of nearly all RNA polymerase II-dependent genes. Mediator functions as a bridge to convey information from gene-specific regulatory proteins to the basal RNA polymerase II transcription machinery. Mediator is recruited to promoters by direct interactions with regulatory proteins and serves as a scaffold for the assembly of a functional preinitiation complex with RNA polymerase II and the general transcription factors.</text>
</comment>
<dbReference type="Gene3D" id="3.40.30.10">
    <property type="entry name" value="Glutaredoxin"/>
    <property type="match status" value="1"/>
</dbReference>
<dbReference type="SUPFAM" id="SSF52833">
    <property type="entry name" value="Thioredoxin-like"/>
    <property type="match status" value="1"/>
</dbReference>
<dbReference type="OrthoDB" id="337270at2759"/>
<comment type="subcellular location">
    <subcellularLocation>
        <location evidence="1 6">Nucleus</location>
    </subcellularLocation>
</comment>
<evidence type="ECO:0000313" key="8">
    <source>
        <dbReference type="Proteomes" id="UP000271889"/>
    </source>
</evidence>
<evidence type="ECO:0000256" key="2">
    <source>
        <dbReference type="ARBA" id="ARBA00005389"/>
    </source>
</evidence>
<accession>A0A3P6RTB7</accession>
<evidence type="ECO:0000256" key="1">
    <source>
        <dbReference type="ARBA" id="ARBA00004123"/>
    </source>
</evidence>
<evidence type="ECO:0000313" key="7">
    <source>
        <dbReference type="EMBL" id="VDK47824.1"/>
    </source>
</evidence>
<dbReference type="GO" id="GO:0003712">
    <property type="term" value="F:transcription coregulator activity"/>
    <property type="evidence" value="ECO:0007669"/>
    <property type="project" value="InterPro"/>
</dbReference>
<keyword evidence="6" id="KW-0010">Activator</keyword>
<dbReference type="InterPro" id="IPR036249">
    <property type="entry name" value="Thioredoxin-like_sf"/>
</dbReference>
<evidence type="ECO:0000256" key="3">
    <source>
        <dbReference type="ARBA" id="ARBA00023015"/>
    </source>
</evidence>
<evidence type="ECO:0000256" key="6">
    <source>
        <dbReference type="RuleBase" id="RU364146"/>
    </source>
</evidence>
<name>A0A3P6RTB7_CYLGO</name>
<keyword evidence="5 6" id="KW-0539">Nucleus</keyword>
<protein>
    <recommendedName>
        <fullName evidence="6">Mediator of RNA polymerase II transcription subunit 10</fullName>
    </recommendedName>
    <alternativeName>
        <fullName evidence="6">Mediator complex subunit 10</fullName>
    </alternativeName>
</protein>
<dbReference type="GO" id="GO:0006357">
    <property type="term" value="P:regulation of transcription by RNA polymerase II"/>
    <property type="evidence" value="ECO:0007669"/>
    <property type="project" value="InterPro"/>
</dbReference>
<dbReference type="Proteomes" id="UP000271889">
    <property type="component" value="Unassembled WGS sequence"/>
</dbReference>
<comment type="subunit">
    <text evidence="6">Component of the Mediator complex.</text>
</comment>
<evidence type="ECO:0000256" key="5">
    <source>
        <dbReference type="ARBA" id="ARBA00023242"/>
    </source>
</evidence>
<comment type="similarity">
    <text evidence="2 6">Belongs to the Mediator complex subunit 10 family.</text>
</comment>
<dbReference type="GO" id="GO:0016592">
    <property type="term" value="C:mediator complex"/>
    <property type="evidence" value="ECO:0007669"/>
    <property type="project" value="InterPro"/>
</dbReference>